<dbReference type="InterPro" id="IPR005103">
    <property type="entry name" value="AA9_LPMO"/>
</dbReference>
<evidence type="ECO:0000256" key="10">
    <source>
        <dbReference type="ARBA" id="ARBA00023157"/>
    </source>
</evidence>
<dbReference type="AlphaFoldDB" id="V2YY69"/>
<proteinExistence type="inferred from homology"/>
<evidence type="ECO:0000259" key="18">
    <source>
        <dbReference type="Pfam" id="PF03443"/>
    </source>
</evidence>
<feature type="signal peptide" evidence="17">
    <location>
        <begin position="1"/>
        <end position="31"/>
    </location>
</feature>
<feature type="region of interest" description="Disordered" evidence="16">
    <location>
        <begin position="275"/>
        <end position="317"/>
    </location>
</feature>
<evidence type="ECO:0000313" key="20">
    <source>
        <dbReference type="Proteomes" id="UP000017559"/>
    </source>
</evidence>
<evidence type="ECO:0000256" key="5">
    <source>
        <dbReference type="ARBA" id="ARBA00022729"/>
    </source>
</evidence>
<dbReference type="GO" id="GO:0046872">
    <property type="term" value="F:metal ion binding"/>
    <property type="evidence" value="ECO:0007669"/>
    <property type="project" value="UniProtKB-KW"/>
</dbReference>
<dbReference type="OrthoDB" id="4849160at2759"/>
<evidence type="ECO:0000256" key="1">
    <source>
        <dbReference type="ARBA" id="ARBA00001973"/>
    </source>
</evidence>
<evidence type="ECO:0000256" key="16">
    <source>
        <dbReference type="SAM" id="MobiDB-lite"/>
    </source>
</evidence>
<evidence type="ECO:0000256" key="13">
    <source>
        <dbReference type="ARBA" id="ARBA00044502"/>
    </source>
</evidence>
<keyword evidence="20" id="KW-1185">Reference proteome</keyword>
<dbReference type="EMBL" id="AWSO01000045">
    <property type="protein sequence ID" value="ESK96629.1"/>
    <property type="molecule type" value="Genomic_DNA"/>
</dbReference>
<keyword evidence="3" id="KW-0964">Secreted</keyword>
<dbReference type="HOGENOM" id="CLU_031730_1_3_1"/>
<gene>
    <name evidence="19" type="ORF">Moror_6849</name>
</gene>
<evidence type="ECO:0000256" key="11">
    <source>
        <dbReference type="ARBA" id="ARBA00023277"/>
    </source>
</evidence>
<keyword evidence="7" id="KW-0560">Oxidoreductase</keyword>
<dbReference type="Proteomes" id="UP000017559">
    <property type="component" value="Unassembled WGS sequence"/>
</dbReference>
<evidence type="ECO:0000256" key="12">
    <source>
        <dbReference type="ARBA" id="ARBA00023326"/>
    </source>
</evidence>
<feature type="compositionally biased region" description="Low complexity" evidence="16">
    <location>
        <begin position="275"/>
        <end position="293"/>
    </location>
</feature>
<dbReference type="Gene3D" id="2.70.50.70">
    <property type="match status" value="1"/>
</dbReference>
<sequence>MARVQISRSLSTLSLILIRLWTSHFPVLGHGFVHSVLIDDQAYTGWNPFNDPYFSPPPSRVIRKVQSDGFGTLSKNDPDLPCHHDGESGSTAVAEVNAGSTVVFQWSYVRHTGYETFNLPYERPCWRADHQGPVSTYMTSCNGDCSSFMVTGARWFKIDAGGYDQSTRQWAADKLRADNNSWTSIVPAGLMPGQYLMRNEIVALHSGASNSQHYPACLQLNVRGSGKGYPSEGDYVSIPGLYDNVAFPNIYGNFGSFPPPGPSPVTLDERNPPFTITATPSSTAGTAATPIGTRRPGGNPLNNDGEGVCRLVSRKRT</sequence>
<dbReference type="KEGG" id="mrr:Moror_6849"/>
<organism evidence="19 20">
    <name type="scientific">Moniliophthora roreri (strain MCA 2997)</name>
    <name type="common">Cocoa frosty pod rot fungus</name>
    <name type="synonym">Crinipellis roreri</name>
    <dbReference type="NCBI Taxonomy" id="1381753"/>
    <lineage>
        <taxon>Eukaryota</taxon>
        <taxon>Fungi</taxon>
        <taxon>Dikarya</taxon>
        <taxon>Basidiomycota</taxon>
        <taxon>Agaricomycotina</taxon>
        <taxon>Agaricomycetes</taxon>
        <taxon>Agaricomycetidae</taxon>
        <taxon>Agaricales</taxon>
        <taxon>Marasmiineae</taxon>
        <taxon>Marasmiaceae</taxon>
        <taxon>Moniliophthora</taxon>
    </lineage>
</organism>
<comment type="caution">
    <text evidence="19">The sequence shown here is derived from an EMBL/GenBank/DDBJ whole genome shotgun (WGS) entry which is preliminary data.</text>
</comment>
<keyword evidence="9" id="KW-0503">Monooxygenase</keyword>
<keyword evidence="6" id="KW-0136">Cellulose degradation</keyword>
<keyword evidence="10" id="KW-1015">Disulfide bond</keyword>
<dbReference type="Pfam" id="PF03443">
    <property type="entry name" value="AA9"/>
    <property type="match status" value="1"/>
</dbReference>
<evidence type="ECO:0000256" key="8">
    <source>
        <dbReference type="ARBA" id="ARBA00023008"/>
    </source>
</evidence>
<dbReference type="InterPro" id="IPR049892">
    <property type="entry name" value="AA9"/>
</dbReference>
<evidence type="ECO:0000256" key="6">
    <source>
        <dbReference type="ARBA" id="ARBA00023001"/>
    </source>
</evidence>
<protein>
    <recommendedName>
        <fullName evidence="15">lytic cellulose monooxygenase (C4-dehydrogenating)</fullName>
        <ecNumber evidence="15">1.14.99.56</ecNumber>
    </recommendedName>
</protein>
<dbReference type="PANTHER" id="PTHR33353:SF10">
    <property type="entry name" value="ENDO-BETA-1,4-GLUCANASE D"/>
    <property type="match status" value="1"/>
</dbReference>
<evidence type="ECO:0000256" key="7">
    <source>
        <dbReference type="ARBA" id="ARBA00023002"/>
    </source>
</evidence>
<keyword evidence="11" id="KW-0119">Carbohydrate metabolism</keyword>
<keyword evidence="12" id="KW-0624">Polysaccharide degradation</keyword>
<evidence type="ECO:0000256" key="4">
    <source>
        <dbReference type="ARBA" id="ARBA00022723"/>
    </source>
</evidence>
<keyword evidence="5 17" id="KW-0732">Signal</keyword>
<reference evidence="19 20" key="1">
    <citation type="journal article" date="2014" name="BMC Genomics">
        <title>Genome and secretome analysis of the hemibiotrophic fungal pathogen, Moniliophthora roreri, which causes frosty pod rot disease of cacao: mechanisms of the biotrophic and necrotrophic phases.</title>
        <authorList>
            <person name="Meinhardt L.W."/>
            <person name="Costa G.G.L."/>
            <person name="Thomazella D.P.T."/>
            <person name="Teixeira P.J.P.L."/>
            <person name="Carazzolle M.F."/>
            <person name="Schuster S.C."/>
            <person name="Carlson J.E."/>
            <person name="Guiltinan M.J."/>
            <person name="Mieczkowski P."/>
            <person name="Farmer A."/>
            <person name="Ramaraj T."/>
            <person name="Crozier J."/>
            <person name="Davis R.E."/>
            <person name="Shao J."/>
            <person name="Melnick R.L."/>
            <person name="Pereira G.A.G."/>
            <person name="Bailey B.A."/>
        </authorList>
    </citation>
    <scope>NUCLEOTIDE SEQUENCE [LARGE SCALE GENOMIC DNA]</scope>
    <source>
        <strain evidence="19 20">MCA 2997</strain>
    </source>
</reference>
<dbReference type="GO" id="GO:0005576">
    <property type="term" value="C:extracellular region"/>
    <property type="evidence" value="ECO:0007669"/>
    <property type="project" value="UniProtKB-SubCell"/>
</dbReference>
<evidence type="ECO:0000313" key="19">
    <source>
        <dbReference type="EMBL" id="ESK96629.1"/>
    </source>
</evidence>
<accession>V2YY69</accession>
<comment type="cofactor">
    <cofactor evidence="1">
        <name>Cu(2+)</name>
        <dbReference type="ChEBI" id="CHEBI:29036"/>
    </cofactor>
</comment>
<keyword evidence="4" id="KW-0479">Metal-binding</keyword>
<dbReference type="GO" id="GO:0004497">
    <property type="term" value="F:monooxygenase activity"/>
    <property type="evidence" value="ECO:0007669"/>
    <property type="project" value="UniProtKB-KW"/>
</dbReference>
<dbReference type="GO" id="GO:0030245">
    <property type="term" value="P:cellulose catabolic process"/>
    <property type="evidence" value="ECO:0007669"/>
    <property type="project" value="UniProtKB-KW"/>
</dbReference>
<evidence type="ECO:0000256" key="17">
    <source>
        <dbReference type="SAM" id="SignalP"/>
    </source>
</evidence>
<dbReference type="EC" id="1.14.99.56" evidence="15"/>
<comment type="subcellular location">
    <subcellularLocation>
        <location evidence="2">Secreted</location>
    </subcellularLocation>
</comment>
<dbReference type="CDD" id="cd21175">
    <property type="entry name" value="LPMO_AA9"/>
    <property type="match status" value="1"/>
</dbReference>
<evidence type="ECO:0000256" key="9">
    <source>
        <dbReference type="ARBA" id="ARBA00023033"/>
    </source>
</evidence>
<comment type="catalytic activity">
    <reaction evidence="14">
        <text>[(1-&gt;4)-beta-D-glucosyl]n+m + reduced acceptor + O2 = 4-dehydro-beta-D-glucosyl-[(1-&gt;4)-beta-D-glucosyl]n-1 + [(1-&gt;4)-beta-D-glucosyl]m + acceptor + H2O.</text>
        <dbReference type="EC" id="1.14.99.56"/>
    </reaction>
</comment>
<dbReference type="PANTHER" id="PTHR33353">
    <property type="entry name" value="PUTATIVE (AFU_ORTHOLOGUE AFUA_1G12560)-RELATED"/>
    <property type="match status" value="1"/>
</dbReference>
<evidence type="ECO:0000256" key="3">
    <source>
        <dbReference type="ARBA" id="ARBA00022525"/>
    </source>
</evidence>
<evidence type="ECO:0000256" key="15">
    <source>
        <dbReference type="ARBA" id="ARBA00047174"/>
    </source>
</evidence>
<keyword evidence="8" id="KW-0186">Copper</keyword>
<evidence type="ECO:0000256" key="2">
    <source>
        <dbReference type="ARBA" id="ARBA00004613"/>
    </source>
</evidence>
<evidence type="ECO:0000256" key="14">
    <source>
        <dbReference type="ARBA" id="ARBA00045077"/>
    </source>
</evidence>
<name>V2YY69_MONRO</name>
<feature type="domain" description="Auxiliary Activity family 9 catalytic" evidence="18">
    <location>
        <begin position="30"/>
        <end position="244"/>
    </location>
</feature>
<feature type="chain" id="PRO_5004712705" description="lytic cellulose monooxygenase (C4-dehydrogenating)" evidence="17">
    <location>
        <begin position="32"/>
        <end position="317"/>
    </location>
</feature>
<comment type="similarity">
    <text evidence="13">Belongs to the polysaccharide monooxygenase AA9 family.</text>
</comment>